<dbReference type="Proteomes" id="UP000019854">
    <property type="component" value="Unassembled WGS sequence"/>
</dbReference>
<feature type="transmembrane region" description="Helical" evidence="5">
    <location>
        <begin position="68"/>
        <end position="87"/>
    </location>
</feature>
<comment type="subcellular location">
    <subcellularLocation>
        <location evidence="1">Membrane</location>
        <topology evidence="1">Multi-pass membrane protein</topology>
    </subcellularLocation>
</comment>
<feature type="transmembrane region" description="Helical" evidence="5">
    <location>
        <begin position="94"/>
        <end position="111"/>
    </location>
</feature>
<evidence type="ECO:0000256" key="5">
    <source>
        <dbReference type="SAM" id="Phobius"/>
    </source>
</evidence>
<dbReference type="AlphaFoldDB" id="A0A829PPT7"/>
<dbReference type="InterPro" id="IPR032808">
    <property type="entry name" value="DoxX"/>
</dbReference>
<evidence type="ECO:0000313" key="7">
    <source>
        <dbReference type="Proteomes" id="UP000019854"/>
    </source>
</evidence>
<proteinExistence type="predicted"/>
<reference evidence="6 7" key="1">
    <citation type="submission" date="2014-01" db="EMBL/GenBank/DDBJ databases">
        <authorList>
            <person name="Zelazny A."/>
            <person name="Olivier K."/>
            <person name="Sampaio E.P."/>
            <person name="Holland S.M."/>
            <person name="Tallon L.J."/>
            <person name="Sadzewicz L.K."/>
            <person name="Sengamalay N."/>
            <person name="Fraser C.M."/>
            <person name="Hine E."/>
            <person name="Shefchek K.A."/>
            <person name="Das S.P."/>
            <person name="Shallom S.J."/>
            <person name="Agrawal S."/>
            <person name="Tettelin H."/>
        </authorList>
    </citation>
    <scope>NUCLEOTIDE SEQUENCE [LARGE SCALE GENOMIC DNA]</scope>
    <source>
        <strain evidence="6 7">MAB_030201_1075</strain>
    </source>
</reference>
<dbReference type="GO" id="GO:0016020">
    <property type="term" value="C:membrane"/>
    <property type="evidence" value="ECO:0007669"/>
    <property type="project" value="UniProtKB-SubCell"/>
</dbReference>
<gene>
    <name evidence="6" type="ORF">L829_2845</name>
</gene>
<dbReference type="EMBL" id="JAOX01000001">
    <property type="protein sequence ID" value="ETZ89270.1"/>
    <property type="molecule type" value="Genomic_DNA"/>
</dbReference>
<accession>A0A829PPT7</accession>
<evidence type="ECO:0000256" key="3">
    <source>
        <dbReference type="ARBA" id="ARBA00022989"/>
    </source>
</evidence>
<keyword evidence="4 5" id="KW-0472">Membrane</keyword>
<keyword evidence="2 5" id="KW-0812">Transmembrane</keyword>
<keyword evidence="3 5" id="KW-1133">Transmembrane helix</keyword>
<sequence length="141" mass="14979">MTETSQQARILTLLATFQAIDAALCVQPIDYVTKCLDTVRFPQQGRWVFPVVKGASAAGLLLGTRVPALAKLTLVMLTFYFSLAVGAHVKARDLSFNALAASSLLAVYAALSVHTSRPTLTAAQRSSRRSDALEGAVSQGV</sequence>
<organism evidence="6 7">
    <name type="scientific">Mycobacteroides abscessus MAB_030201_1075</name>
    <dbReference type="NCBI Taxonomy" id="1335410"/>
    <lineage>
        <taxon>Bacteria</taxon>
        <taxon>Bacillati</taxon>
        <taxon>Actinomycetota</taxon>
        <taxon>Actinomycetes</taxon>
        <taxon>Mycobacteriales</taxon>
        <taxon>Mycobacteriaceae</taxon>
        <taxon>Mycobacteroides</taxon>
        <taxon>Mycobacteroides abscessus</taxon>
    </lineage>
</organism>
<evidence type="ECO:0000313" key="6">
    <source>
        <dbReference type="EMBL" id="ETZ89270.1"/>
    </source>
</evidence>
<comment type="caution">
    <text evidence="6">The sequence shown here is derived from an EMBL/GenBank/DDBJ whole genome shotgun (WGS) entry which is preliminary data.</text>
</comment>
<dbReference type="Pfam" id="PF13564">
    <property type="entry name" value="DoxX_2"/>
    <property type="match status" value="1"/>
</dbReference>
<evidence type="ECO:0000256" key="4">
    <source>
        <dbReference type="ARBA" id="ARBA00023136"/>
    </source>
</evidence>
<protein>
    <submittedName>
        <fullName evidence="6">DoxX-like family protein</fullName>
    </submittedName>
</protein>
<evidence type="ECO:0000256" key="2">
    <source>
        <dbReference type="ARBA" id="ARBA00022692"/>
    </source>
</evidence>
<name>A0A829PPT7_9MYCO</name>
<evidence type="ECO:0000256" key="1">
    <source>
        <dbReference type="ARBA" id="ARBA00004141"/>
    </source>
</evidence>